<dbReference type="KEGG" id="soy:115879874"/>
<sequence>MDIDLPLASTSTTPANRSEKFGKILLDKETQTVPVNIEQLRRKVKTLKQKVNRKNLKIRNMKEVISTIKKSGHSNENLDIVLEKYFEGLPLELVLLQKQKTKEDQDQEMPRRS</sequence>
<evidence type="ECO:0000256" key="1">
    <source>
        <dbReference type="SAM" id="Coils"/>
    </source>
</evidence>
<dbReference type="RefSeq" id="XP_030752756.1">
    <property type="nucleotide sequence ID" value="XM_030896896.1"/>
</dbReference>
<dbReference type="Proteomes" id="UP000504635">
    <property type="component" value="Unplaced"/>
</dbReference>
<keyword evidence="2" id="KW-1185">Reference proteome</keyword>
<dbReference type="AlphaFoldDB" id="A0A6J2XNX2"/>
<evidence type="ECO:0000313" key="3">
    <source>
        <dbReference type="RefSeq" id="XP_030752756.1"/>
    </source>
</evidence>
<dbReference type="InParanoid" id="A0A6J2XNX2"/>
<feature type="coiled-coil region" evidence="1">
    <location>
        <begin position="37"/>
        <end position="64"/>
    </location>
</feature>
<name>A0A6J2XNX2_SITOR</name>
<dbReference type="OrthoDB" id="5988927at2759"/>
<evidence type="ECO:0000313" key="2">
    <source>
        <dbReference type="Proteomes" id="UP000504635"/>
    </source>
</evidence>
<accession>A0A6J2XNX2</accession>
<keyword evidence="1" id="KW-0175">Coiled coil</keyword>
<protein>
    <submittedName>
        <fullName evidence="3">Uncharacterized protein LOC115879874</fullName>
    </submittedName>
</protein>
<dbReference type="GeneID" id="115879874"/>
<gene>
    <name evidence="3" type="primary">LOC115879874</name>
</gene>
<reference evidence="3" key="1">
    <citation type="submission" date="2025-08" db="UniProtKB">
        <authorList>
            <consortium name="RefSeq"/>
        </authorList>
    </citation>
    <scope>IDENTIFICATION</scope>
    <source>
        <tissue evidence="3">Gonads</tissue>
    </source>
</reference>
<proteinExistence type="predicted"/>
<organism evidence="2 3">
    <name type="scientific">Sitophilus oryzae</name>
    <name type="common">Rice weevil</name>
    <name type="synonym">Curculio oryzae</name>
    <dbReference type="NCBI Taxonomy" id="7048"/>
    <lineage>
        <taxon>Eukaryota</taxon>
        <taxon>Metazoa</taxon>
        <taxon>Ecdysozoa</taxon>
        <taxon>Arthropoda</taxon>
        <taxon>Hexapoda</taxon>
        <taxon>Insecta</taxon>
        <taxon>Pterygota</taxon>
        <taxon>Neoptera</taxon>
        <taxon>Endopterygota</taxon>
        <taxon>Coleoptera</taxon>
        <taxon>Polyphaga</taxon>
        <taxon>Cucujiformia</taxon>
        <taxon>Curculionidae</taxon>
        <taxon>Dryophthorinae</taxon>
        <taxon>Sitophilus</taxon>
    </lineage>
</organism>